<dbReference type="EMBL" id="CADCTP010000275">
    <property type="protein sequence ID" value="CAA9272609.1"/>
    <property type="molecule type" value="Genomic_DNA"/>
</dbReference>
<reference evidence="2" key="1">
    <citation type="submission" date="2020-02" db="EMBL/GenBank/DDBJ databases">
        <authorList>
            <person name="Meier V. D."/>
        </authorList>
    </citation>
    <scope>NUCLEOTIDE SEQUENCE</scope>
    <source>
        <strain evidence="2">AVDCRST_MAG41</strain>
    </source>
</reference>
<dbReference type="InterPro" id="IPR029063">
    <property type="entry name" value="SAM-dependent_MTases_sf"/>
</dbReference>
<dbReference type="Pfam" id="PF01861">
    <property type="entry name" value="BpsA_C"/>
    <property type="match status" value="1"/>
</dbReference>
<dbReference type="SUPFAM" id="SSF53335">
    <property type="entry name" value="S-adenosyl-L-methionine-dependent methyltransferases"/>
    <property type="match status" value="1"/>
</dbReference>
<dbReference type="InterPro" id="IPR051720">
    <property type="entry name" value="rRNA_MeTrfase/Polyamine_Synth"/>
</dbReference>
<evidence type="ECO:0000259" key="1">
    <source>
        <dbReference type="Pfam" id="PF01861"/>
    </source>
</evidence>
<protein>
    <recommendedName>
        <fullName evidence="1">N(4)-bis(aminopropyl)spermidine synthase C-terminal domain-containing protein</fullName>
    </recommendedName>
</protein>
<dbReference type="PANTHER" id="PTHR23290:SF0">
    <property type="entry name" value="RRNA N6-ADENOSINE-METHYLTRANSFERASE METTL5"/>
    <property type="match status" value="1"/>
</dbReference>
<dbReference type="GO" id="GO:0006596">
    <property type="term" value="P:polyamine biosynthetic process"/>
    <property type="evidence" value="ECO:0007669"/>
    <property type="project" value="TreeGrafter"/>
</dbReference>
<sequence length="397" mass="40504">MSPPDPGPAVAGPALLDPDAVAAEVAAAVGLAEGPSGVRAVLREIARGAGSTRAVGRAAGLPLPVVAAVQGELRTRGVLTAERPSKLTAAGRAAFDPGVTLSGRCPACAGLGVLDTAAADLTAALAGPAADVPPVRVELDQTHCTPATKTRRVLAMHDAGALAGRHVLVLGDDDLVSLALVHFARLHGTGPASLTVVELDPALVGFLRDRLADAPFPVEVVEHDLADPLPARLLGTADTVQTDPPYTVAGAQLFLTRAASALRAGAGGEVFLSLGVRRPAETVALQQVLTRLGLAVRSMLPGFNDYVGAGVLGGTSALWHLVAAGAAPAAEPDGDDALYSGEGRNRRRYVCAHCGTAQTVGVGRRWRTVGELKEAGCPRCGGRTFRPRTTTRTPRAD</sequence>
<name>A0A6J4J9E6_9ACTN</name>
<proteinExistence type="predicted"/>
<accession>A0A6J4J9E6</accession>
<evidence type="ECO:0000313" key="2">
    <source>
        <dbReference type="EMBL" id="CAA9272609.1"/>
    </source>
</evidence>
<organism evidence="2">
    <name type="scientific">uncultured Mycobacteriales bacterium</name>
    <dbReference type="NCBI Taxonomy" id="581187"/>
    <lineage>
        <taxon>Bacteria</taxon>
        <taxon>Bacillati</taxon>
        <taxon>Actinomycetota</taxon>
        <taxon>Actinomycetes</taxon>
        <taxon>Mycobacteriales</taxon>
        <taxon>environmental samples</taxon>
    </lineage>
</organism>
<feature type="domain" description="N(4)-bis(aminopropyl)spermidine synthase C-terminal" evidence="1">
    <location>
        <begin position="129"/>
        <end position="317"/>
    </location>
</feature>
<dbReference type="Gene3D" id="3.40.50.150">
    <property type="entry name" value="Vaccinia Virus protein VP39"/>
    <property type="match status" value="1"/>
</dbReference>
<dbReference type="AlphaFoldDB" id="A0A6J4J9E6"/>
<dbReference type="GO" id="GO:0016740">
    <property type="term" value="F:transferase activity"/>
    <property type="evidence" value="ECO:0007669"/>
    <property type="project" value="TreeGrafter"/>
</dbReference>
<gene>
    <name evidence="2" type="ORF">AVDCRST_MAG41-3068</name>
</gene>
<dbReference type="PANTHER" id="PTHR23290">
    <property type="entry name" value="RRNA N6-ADENOSINE-METHYLTRANSFERASE METTL5"/>
    <property type="match status" value="1"/>
</dbReference>
<dbReference type="InterPro" id="IPR002723">
    <property type="entry name" value="BpsA_C"/>
</dbReference>